<evidence type="ECO:0000313" key="4">
    <source>
        <dbReference type="Proteomes" id="UP000479190"/>
    </source>
</evidence>
<evidence type="ECO:0008006" key="5">
    <source>
        <dbReference type="Google" id="ProtNLM"/>
    </source>
</evidence>
<reference evidence="3 4" key="1">
    <citation type="submission" date="2020-02" db="EMBL/GenBank/DDBJ databases">
        <authorList>
            <person name="Ferguson B K."/>
        </authorList>
    </citation>
    <scope>NUCLEOTIDE SEQUENCE [LARGE SCALE GENOMIC DNA]</scope>
</reference>
<feature type="signal peptide" evidence="2">
    <location>
        <begin position="1"/>
        <end position="25"/>
    </location>
</feature>
<dbReference type="Proteomes" id="UP000479190">
    <property type="component" value="Unassembled WGS sequence"/>
</dbReference>
<dbReference type="EMBL" id="CADCXV010000162">
    <property type="protein sequence ID" value="CAB0028637.1"/>
    <property type="molecule type" value="Genomic_DNA"/>
</dbReference>
<name>A0A6H5I2D0_9HYME</name>
<protein>
    <recommendedName>
        <fullName evidence="5">Secreted protein</fullName>
    </recommendedName>
</protein>
<accession>A0A6H5I2D0</accession>
<evidence type="ECO:0000313" key="3">
    <source>
        <dbReference type="EMBL" id="CAB0028637.1"/>
    </source>
</evidence>
<organism evidence="3 4">
    <name type="scientific">Trichogramma brassicae</name>
    <dbReference type="NCBI Taxonomy" id="86971"/>
    <lineage>
        <taxon>Eukaryota</taxon>
        <taxon>Metazoa</taxon>
        <taxon>Ecdysozoa</taxon>
        <taxon>Arthropoda</taxon>
        <taxon>Hexapoda</taxon>
        <taxon>Insecta</taxon>
        <taxon>Pterygota</taxon>
        <taxon>Neoptera</taxon>
        <taxon>Endopterygota</taxon>
        <taxon>Hymenoptera</taxon>
        <taxon>Apocrita</taxon>
        <taxon>Proctotrupomorpha</taxon>
        <taxon>Chalcidoidea</taxon>
        <taxon>Trichogrammatidae</taxon>
        <taxon>Trichogramma</taxon>
    </lineage>
</organism>
<feature type="chain" id="PRO_5026296948" description="Secreted protein" evidence="2">
    <location>
        <begin position="26"/>
        <end position="174"/>
    </location>
</feature>
<evidence type="ECO:0000256" key="2">
    <source>
        <dbReference type="SAM" id="SignalP"/>
    </source>
</evidence>
<keyword evidence="2" id="KW-0732">Signal</keyword>
<evidence type="ECO:0000256" key="1">
    <source>
        <dbReference type="SAM" id="MobiDB-lite"/>
    </source>
</evidence>
<gene>
    <name evidence="3" type="ORF">TBRA_LOCUS788</name>
</gene>
<feature type="non-terminal residue" evidence="3">
    <location>
        <position position="174"/>
    </location>
</feature>
<keyword evidence="4" id="KW-1185">Reference proteome</keyword>
<sequence length="174" mass="19322">MHLRSEHVAERSWVWLCCTSAVCVCQETQLLSAGFDRDPAPLQGCSVRRLFFLPARRASWGPLPGGCHTTSVGDDGRDWRRVLAVAMAVRRFVQGMAGALDRATDSLSVSSLLDPRTRSSPGRRLDNDSGTIGSAQRYSLSSVLRIDRLVAVADRKKTAYHRPRAHLTIKFCRK</sequence>
<dbReference type="AlphaFoldDB" id="A0A6H5I2D0"/>
<feature type="region of interest" description="Disordered" evidence="1">
    <location>
        <begin position="112"/>
        <end position="131"/>
    </location>
</feature>
<proteinExistence type="predicted"/>